<evidence type="ECO:0000256" key="2">
    <source>
        <dbReference type="SAM" id="Phobius"/>
    </source>
</evidence>
<keyword evidence="2" id="KW-0472">Membrane</keyword>
<feature type="coiled-coil region" evidence="1">
    <location>
        <begin position="510"/>
        <end position="537"/>
    </location>
</feature>
<dbReference type="AlphaFoldDB" id="A7LGX6"/>
<dbReference type="Pfam" id="PF07728">
    <property type="entry name" value="AAA_5"/>
    <property type="match status" value="1"/>
</dbReference>
<sequence length="542" mass="64121">MHSKEKANDNFESFFETLSKELPIISPTHRMTINSYYVGLPERQSTSYKDAKPSQVYYRIKELCKGDFSDTSSYQHIIVEQIEKIYTTNELDEKSKDLRKDFDILLAFFLYKILLLVGDITGSYQISKEEFRYFVASAKQYNLYYYSTSISLILKYRNKEFDIPNKDNFTDIRFHKLFENLYFLESSSENIKIRDNYIDLVRQKVADYELGKTQIEKSIHNLVSLDTPQNTHANIIDLKAPIQKIFFGAPGTGKSHKIKEMLQGINEEQIERVLFYPEYDYHSFIGSYKPITKDDNICYEFVPQVFTNIYVKALKNKDKDYYLVIEEINRGNCAEIFGDIFQLLDRHYSITPSKELQEYLKSQNLGTNHKLSLPNNLHILATMNTSDQSLFPMDSAFKRRFDFEYIPICYEEHNEKGLKNMSFDFVVRLNETEYFKWIDFIKKVNIRIKANTNLGMDKCLGNYFIKPKDKKIELEDFIHKVIFYLYNDVFKDEPEEDSIFKDNTSYEDFFPMASNALEKLKDILKELEVEIRTFDSDNENTH</sequence>
<organism evidence="4">
    <name type="scientific">Helicobacter cetorum</name>
    <dbReference type="NCBI Taxonomy" id="138563"/>
    <lineage>
        <taxon>Bacteria</taxon>
        <taxon>Pseudomonadati</taxon>
        <taxon>Campylobacterota</taxon>
        <taxon>Epsilonproteobacteria</taxon>
        <taxon>Campylobacterales</taxon>
        <taxon>Helicobacteraceae</taxon>
        <taxon>Helicobacter</taxon>
    </lineage>
</organism>
<dbReference type="GO" id="GO:0016887">
    <property type="term" value="F:ATP hydrolysis activity"/>
    <property type="evidence" value="ECO:0007669"/>
    <property type="project" value="InterPro"/>
</dbReference>
<name>A7LGX6_9HELI</name>
<evidence type="ECO:0000256" key="1">
    <source>
        <dbReference type="SAM" id="Coils"/>
    </source>
</evidence>
<accession>A7LGX6</accession>
<dbReference type="Gene3D" id="3.40.50.300">
    <property type="entry name" value="P-loop containing nucleotide triphosphate hydrolases"/>
    <property type="match status" value="1"/>
</dbReference>
<feature type="domain" description="ATPase dynein-related AAA" evidence="3">
    <location>
        <begin position="245"/>
        <end position="401"/>
    </location>
</feature>
<reference evidence="4" key="1">
    <citation type="submission" date="2007-07" db="EMBL/GenBank/DDBJ databases">
        <title>Plasticity zones in Helicobacters: population, sequence and functional analyses.</title>
        <authorList>
            <person name="Kersulyte D."/>
            <person name="Lee W."/>
            <person name="Subramaniam D."/>
            <person name="Kalia A."/>
            <person name="Dailidiene D."/>
            <person name="Anant S."/>
            <person name="Berg D.E."/>
        </authorList>
    </citation>
    <scope>NUCLEOTIDE SEQUENCE</scope>
    <source>
        <strain evidence="4">MIT-00-7128</strain>
    </source>
</reference>
<proteinExistence type="predicted"/>
<feature type="transmembrane region" description="Helical" evidence="2">
    <location>
        <begin position="104"/>
        <end position="124"/>
    </location>
</feature>
<keyword evidence="2" id="KW-1133">Transmembrane helix</keyword>
<gene>
    <name evidence="4" type="ORF">w3</name>
</gene>
<evidence type="ECO:0000313" key="4">
    <source>
        <dbReference type="EMBL" id="ABS86796.1"/>
    </source>
</evidence>
<dbReference type="REBASE" id="16000">
    <property type="entry name" value="HceORFAP"/>
</dbReference>
<dbReference type="PANTHER" id="PTHR37291">
    <property type="entry name" value="5-METHYLCYTOSINE-SPECIFIC RESTRICTION ENZYME B"/>
    <property type="match status" value="1"/>
</dbReference>
<dbReference type="GO" id="GO:0005524">
    <property type="term" value="F:ATP binding"/>
    <property type="evidence" value="ECO:0007669"/>
    <property type="project" value="InterPro"/>
</dbReference>
<protein>
    <submittedName>
        <fullName evidence="4">Putative restrictase</fullName>
    </submittedName>
</protein>
<dbReference type="EMBL" id="EU015081">
    <property type="protein sequence ID" value="ABS86796.1"/>
    <property type="molecule type" value="Genomic_DNA"/>
</dbReference>
<dbReference type="InterPro" id="IPR027417">
    <property type="entry name" value="P-loop_NTPase"/>
</dbReference>
<dbReference type="PANTHER" id="PTHR37291:SF1">
    <property type="entry name" value="TYPE IV METHYL-DIRECTED RESTRICTION ENZYME ECOKMCRB SUBUNIT"/>
    <property type="match status" value="1"/>
</dbReference>
<dbReference type="InterPro" id="IPR011704">
    <property type="entry name" value="ATPase_dyneun-rel_AAA"/>
</dbReference>
<dbReference type="SUPFAM" id="SSF52540">
    <property type="entry name" value="P-loop containing nucleoside triphosphate hydrolases"/>
    <property type="match status" value="1"/>
</dbReference>
<dbReference type="InterPro" id="IPR052934">
    <property type="entry name" value="Methyl-DNA_Rec/Restrict_Enz"/>
</dbReference>
<keyword evidence="2" id="KW-0812">Transmembrane</keyword>
<evidence type="ECO:0000259" key="3">
    <source>
        <dbReference type="Pfam" id="PF07728"/>
    </source>
</evidence>
<keyword evidence="1" id="KW-0175">Coiled coil</keyword>